<accession>A0AAW1Y8D6</accession>
<gene>
    <name evidence="1" type="ORF">M0R45_010041</name>
</gene>
<dbReference type="EMBL" id="JBEDUW010000002">
    <property type="protein sequence ID" value="KAK9944474.1"/>
    <property type="molecule type" value="Genomic_DNA"/>
</dbReference>
<dbReference type="AlphaFoldDB" id="A0AAW1Y8D6"/>
<proteinExistence type="predicted"/>
<name>A0AAW1Y8D6_RUBAR</name>
<organism evidence="1 2">
    <name type="scientific">Rubus argutus</name>
    <name type="common">Southern blackberry</name>
    <dbReference type="NCBI Taxonomy" id="59490"/>
    <lineage>
        <taxon>Eukaryota</taxon>
        <taxon>Viridiplantae</taxon>
        <taxon>Streptophyta</taxon>
        <taxon>Embryophyta</taxon>
        <taxon>Tracheophyta</taxon>
        <taxon>Spermatophyta</taxon>
        <taxon>Magnoliopsida</taxon>
        <taxon>eudicotyledons</taxon>
        <taxon>Gunneridae</taxon>
        <taxon>Pentapetalae</taxon>
        <taxon>rosids</taxon>
        <taxon>fabids</taxon>
        <taxon>Rosales</taxon>
        <taxon>Rosaceae</taxon>
        <taxon>Rosoideae</taxon>
        <taxon>Rosoideae incertae sedis</taxon>
        <taxon>Rubus</taxon>
    </lineage>
</organism>
<sequence length="106" mass="11413">MGSNPMVNGNDDFLLNDISIGWREWRLTLVDLLVWLFPSNSGTNGDKVVGGGACWGLPRLADWLWLDGSGSGTHDVDGGASVMARVSFSWAWTLVSNLGLGLSLVY</sequence>
<protein>
    <submittedName>
        <fullName evidence="1">Uncharacterized protein</fullName>
    </submittedName>
</protein>
<evidence type="ECO:0000313" key="2">
    <source>
        <dbReference type="Proteomes" id="UP001457282"/>
    </source>
</evidence>
<dbReference type="Proteomes" id="UP001457282">
    <property type="component" value="Unassembled WGS sequence"/>
</dbReference>
<comment type="caution">
    <text evidence="1">The sequence shown here is derived from an EMBL/GenBank/DDBJ whole genome shotgun (WGS) entry which is preliminary data.</text>
</comment>
<evidence type="ECO:0000313" key="1">
    <source>
        <dbReference type="EMBL" id="KAK9944474.1"/>
    </source>
</evidence>
<keyword evidence="2" id="KW-1185">Reference proteome</keyword>
<reference evidence="1 2" key="1">
    <citation type="journal article" date="2023" name="G3 (Bethesda)">
        <title>A chromosome-length genome assembly and annotation of blackberry (Rubus argutus, cv. 'Hillquist').</title>
        <authorList>
            <person name="Bruna T."/>
            <person name="Aryal R."/>
            <person name="Dudchenko O."/>
            <person name="Sargent D.J."/>
            <person name="Mead D."/>
            <person name="Buti M."/>
            <person name="Cavallini A."/>
            <person name="Hytonen T."/>
            <person name="Andres J."/>
            <person name="Pham M."/>
            <person name="Weisz D."/>
            <person name="Mascagni F."/>
            <person name="Usai G."/>
            <person name="Natali L."/>
            <person name="Bassil N."/>
            <person name="Fernandez G.E."/>
            <person name="Lomsadze A."/>
            <person name="Armour M."/>
            <person name="Olukolu B."/>
            <person name="Poorten T."/>
            <person name="Britton C."/>
            <person name="Davik J."/>
            <person name="Ashrafi H."/>
            <person name="Aiden E.L."/>
            <person name="Borodovsky M."/>
            <person name="Worthington M."/>
        </authorList>
    </citation>
    <scope>NUCLEOTIDE SEQUENCE [LARGE SCALE GENOMIC DNA]</scope>
    <source>
        <strain evidence="1">PI 553951</strain>
    </source>
</reference>